<comment type="cofactor">
    <cofactor evidence="5">
        <name>adenosylcob(III)alamin</name>
        <dbReference type="ChEBI" id="CHEBI:18408"/>
    </cofactor>
    <text evidence="5">Binds between the large and small subunits.</text>
</comment>
<dbReference type="STRING" id="474950.SAMN05421771_0521"/>
<dbReference type="GO" id="GO:0008851">
    <property type="term" value="F:ethanolamine ammonia-lyase activity"/>
    <property type="evidence" value="ECO:0007669"/>
    <property type="project" value="UniProtKB-UniRule"/>
</dbReference>
<dbReference type="PANTHER" id="PTHR39330">
    <property type="entry name" value="ETHANOLAMINE AMMONIA-LYASE LIGHT CHAIN"/>
    <property type="match status" value="1"/>
</dbReference>
<keyword evidence="7" id="KW-1185">Reference proteome</keyword>
<reference evidence="6 7" key="1">
    <citation type="submission" date="2016-10" db="EMBL/GenBank/DDBJ databases">
        <authorList>
            <person name="de Groot N.N."/>
        </authorList>
    </citation>
    <scope>NUCLEOTIDE SEQUENCE [LARGE SCALE GENOMIC DNA]</scope>
    <source>
        <strain evidence="6 7">DSM 21001</strain>
    </source>
</reference>
<dbReference type="Gene3D" id="1.10.30.40">
    <property type="entry name" value="Ethanolamine ammonia-lyase light chain (EutC), N-terminal domain"/>
    <property type="match status" value="1"/>
</dbReference>
<evidence type="ECO:0000256" key="2">
    <source>
        <dbReference type="ARBA" id="ARBA00023239"/>
    </source>
</evidence>
<dbReference type="InterPro" id="IPR009246">
    <property type="entry name" value="EutC"/>
</dbReference>
<evidence type="ECO:0000256" key="5">
    <source>
        <dbReference type="HAMAP-Rule" id="MF_00601"/>
    </source>
</evidence>
<proteinExistence type="inferred from homology"/>
<feature type="binding site" evidence="5">
    <location>
        <position position="145"/>
    </location>
    <ligand>
        <name>adenosylcob(III)alamin</name>
        <dbReference type="ChEBI" id="CHEBI:18408"/>
    </ligand>
</feature>
<comment type="pathway">
    <text evidence="5">Amine and polyamine degradation; ethanolamine degradation.</text>
</comment>
<dbReference type="UniPathway" id="UPA00560"/>
<keyword evidence="4 5" id="KW-1283">Bacterial microcompartment</keyword>
<dbReference type="OrthoDB" id="114248at2"/>
<dbReference type="NCBIfam" id="NF003971">
    <property type="entry name" value="PRK05465.1"/>
    <property type="match status" value="1"/>
</dbReference>
<dbReference type="Pfam" id="PF05985">
    <property type="entry name" value="EutC"/>
    <property type="match status" value="1"/>
</dbReference>
<comment type="subcellular location">
    <subcellularLocation>
        <location evidence="5">Bacterial microcompartment</location>
    </subcellularLocation>
</comment>
<keyword evidence="2 5" id="KW-0456">Lyase</keyword>
<dbReference type="GO" id="GO:0006520">
    <property type="term" value="P:amino acid metabolic process"/>
    <property type="evidence" value="ECO:0007669"/>
    <property type="project" value="InterPro"/>
</dbReference>
<sequence length="241" mass="25221">MSELLLRSLTAARVGLVRTGVSLGTAAELDFRAAHAMARDAVHAALSVPSMLAGLSGLGLEAVAVKSAAPDRGTYLKRPDLGRRLASGTRLRDGGEDRPRLTVIVADGLSALAADRHALSLLEQLMPLLSRFRMTTAVVAEQARVALGDEIGALLGSDLTVMLIGERPGLSAPDSLGAYLTWGPRVGKTDEARNCVSNIRVGGLEYAAAAARIAFLCDGALRLGLTGTGLKDGPERLFEQR</sequence>
<comment type="function">
    <text evidence="5">Catalyzes the deamination of various vicinal amino-alcohols to oxo compounds. Allows this organism to utilize ethanolamine as the sole source of nitrogen and carbon in the presence of external vitamin B12.</text>
</comment>
<protein>
    <recommendedName>
        <fullName evidence="5">Ethanolamine ammonia-lyase small subunit</fullName>
        <shortName evidence="5">EAL small subunit</shortName>
        <ecNumber evidence="5">4.3.1.7</ecNumber>
    </recommendedName>
</protein>
<dbReference type="EC" id="4.3.1.7" evidence="5"/>
<feature type="binding site" evidence="5">
    <location>
        <position position="195"/>
    </location>
    <ligand>
        <name>adenosylcob(III)alamin</name>
        <dbReference type="ChEBI" id="CHEBI:18408"/>
    </ligand>
</feature>
<evidence type="ECO:0000256" key="1">
    <source>
        <dbReference type="ARBA" id="ARBA00022628"/>
    </source>
</evidence>
<organism evidence="6 7">
    <name type="scientific">Granulicella pectinivorans</name>
    <dbReference type="NCBI Taxonomy" id="474950"/>
    <lineage>
        <taxon>Bacteria</taxon>
        <taxon>Pseudomonadati</taxon>
        <taxon>Acidobacteriota</taxon>
        <taxon>Terriglobia</taxon>
        <taxon>Terriglobales</taxon>
        <taxon>Acidobacteriaceae</taxon>
        <taxon>Granulicella</taxon>
    </lineage>
</organism>
<evidence type="ECO:0000256" key="3">
    <source>
        <dbReference type="ARBA" id="ARBA00023285"/>
    </source>
</evidence>
<comment type="subunit">
    <text evidence="5">The basic unit is a heterodimer which dimerizes to form tetramers. The heterotetramers trimerize; 6 large subunits form a core ring with 6 small subunits projecting outwards.</text>
</comment>
<dbReference type="GO" id="GO:0031471">
    <property type="term" value="C:ethanolamine degradation polyhedral organelle"/>
    <property type="evidence" value="ECO:0007669"/>
    <property type="project" value="UniProtKB-UniRule"/>
</dbReference>
<dbReference type="PANTHER" id="PTHR39330:SF1">
    <property type="entry name" value="ETHANOLAMINE AMMONIA-LYASE SMALL SUBUNIT"/>
    <property type="match status" value="1"/>
</dbReference>
<dbReference type="InterPro" id="IPR042251">
    <property type="entry name" value="EutC_C"/>
</dbReference>
<keyword evidence="3 5" id="KW-0170">Cobalt</keyword>
<dbReference type="EMBL" id="FOZL01000001">
    <property type="protein sequence ID" value="SFS00850.1"/>
    <property type="molecule type" value="Genomic_DNA"/>
</dbReference>
<comment type="similarity">
    <text evidence="5">Belongs to the EutC family.</text>
</comment>
<dbReference type="PIRSF" id="PIRSF018982">
    <property type="entry name" value="EutC"/>
    <property type="match status" value="1"/>
</dbReference>
<feature type="binding site" evidence="5">
    <location>
        <position position="166"/>
    </location>
    <ligand>
        <name>adenosylcob(III)alamin</name>
        <dbReference type="ChEBI" id="CHEBI:18408"/>
    </ligand>
</feature>
<evidence type="ECO:0000313" key="7">
    <source>
        <dbReference type="Proteomes" id="UP000199024"/>
    </source>
</evidence>
<gene>
    <name evidence="5" type="primary">eutC</name>
    <name evidence="6" type="ORF">SAMN05421771_0521</name>
</gene>
<dbReference type="GO" id="GO:0031419">
    <property type="term" value="F:cobalamin binding"/>
    <property type="evidence" value="ECO:0007669"/>
    <property type="project" value="UniProtKB-UniRule"/>
</dbReference>
<accession>A0A1I6LC81</accession>
<dbReference type="GO" id="GO:0046336">
    <property type="term" value="P:ethanolamine catabolic process"/>
    <property type="evidence" value="ECO:0007669"/>
    <property type="project" value="UniProtKB-UniRule"/>
</dbReference>
<dbReference type="RefSeq" id="WP_089836337.1">
    <property type="nucleotide sequence ID" value="NZ_FOZL01000001.1"/>
</dbReference>
<dbReference type="Gene3D" id="3.40.50.11240">
    <property type="entry name" value="Ethanolamine ammonia-lyase light chain (EutC)"/>
    <property type="match status" value="1"/>
</dbReference>
<dbReference type="HAMAP" id="MF_00601">
    <property type="entry name" value="EutC"/>
    <property type="match status" value="1"/>
</dbReference>
<comment type="catalytic activity">
    <reaction evidence="5">
        <text>ethanolamine = acetaldehyde + NH4(+)</text>
        <dbReference type="Rhea" id="RHEA:15313"/>
        <dbReference type="ChEBI" id="CHEBI:15343"/>
        <dbReference type="ChEBI" id="CHEBI:28938"/>
        <dbReference type="ChEBI" id="CHEBI:57603"/>
        <dbReference type="EC" id="4.3.1.7"/>
    </reaction>
</comment>
<evidence type="ECO:0000313" key="6">
    <source>
        <dbReference type="EMBL" id="SFS00850.1"/>
    </source>
</evidence>
<dbReference type="AlphaFoldDB" id="A0A1I6LC81"/>
<dbReference type="InterPro" id="IPR042255">
    <property type="entry name" value="EutC_N"/>
</dbReference>
<dbReference type="Proteomes" id="UP000199024">
    <property type="component" value="Unassembled WGS sequence"/>
</dbReference>
<name>A0A1I6LC81_9BACT</name>
<evidence type="ECO:0000256" key="4">
    <source>
        <dbReference type="ARBA" id="ARBA00024446"/>
    </source>
</evidence>
<keyword evidence="1 5" id="KW-0846">Cobalamin</keyword>
<dbReference type="GO" id="GO:0009350">
    <property type="term" value="C:ethanolamine ammonia-lyase complex"/>
    <property type="evidence" value="ECO:0007669"/>
    <property type="project" value="UniProtKB-UniRule"/>
</dbReference>